<feature type="signal peptide" evidence="1">
    <location>
        <begin position="1"/>
        <end position="23"/>
    </location>
</feature>
<keyword evidence="1" id="KW-0732">Signal</keyword>
<proteinExistence type="predicted"/>
<evidence type="ECO:0000313" key="2">
    <source>
        <dbReference type="EMBL" id="CAB1455159.1"/>
    </source>
</evidence>
<sequence length="139" mass="15671">MVSCDLTLIAALALLLQTPLFLGSLKVFGPWEEAGTWRKPRLTPGDHIHSNDPEPLGVRQHGYPLHHRVPLRDSDRCAALADCDKVRNSGLRVHTVLCPAEQAVGNEQQWATHCEVLAVRRKGWVKQQMEQEERKKGPR</sequence>
<evidence type="ECO:0000256" key="1">
    <source>
        <dbReference type="SAM" id="SignalP"/>
    </source>
</evidence>
<accession>A0A9N7ZB16</accession>
<dbReference type="Proteomes" id="UP001153269">
    <property type="component" value="Unassembled WGS sequence"/>
</dbReference>
<organism evidence="2 3">
    <name type="scientific">Pleuronectes platessa</name>
    <name type="common">European plaice</name>
    <dbReference type="NCBI Taxonomy" id="8262"/>
    <lineage>
        <taxon>Eukaryota</taxon>
        <taxon>Metazoa</taxon>
        <taxon>Chordata</taxon>
        <taxon>Craniata</taxon>
        <taxon>Vertebrata</taxon>
        <taxon>Euteleostomi</taxon>
        <taxon>Actinopterygii</taxon>
        <taxon>Neopterygii</taxon>
        <taxon>Teleostei</taxon>
        <taxon>Neoteleostei</taxon>
        <taxon>Acanthomorphata</taxon>
        <taxon>Carangaria</taxon>
        <taxon>Pleuronectiformes</taxon>
        <taxon>Pleuronectoidei</taxon>
        <taxon>Pleuronectidae</taxon>
        <taxon>Pleuronectes</taxon>
    </lineage>
</organism>
<protein>
    <recommendedName>
        <fullName evidence="4">Secreted protein</fullName>
    </recommendedName>
</protein>
<evidence type="ECO:0008006" key="4">
    <source>
        <dbReference type="Google" id="ProtNLM"/>
    </source>
</evidence>
<name>A0A9N7ZB16_PLEPL</name>
<gene>
    <name evidence="2" type="ORF">PLEPLA_LOCUS42930</name>
</gene>
<evidence type="ECO:0000313" key="3">
    <source>
        <dbReference type="Proteomes" id="UP001153269"/>
    </source>
</evidence>
<dbReference type="EMBL" id="CADEAL010004241">
    <property type="protein sequence ID" value="CAB1455159.1"/>
    <property type="molecule type" value="Genomic_DNA"/>
</dbReference>
<reference evidence="2" key="1">
    <citation type="submission" date="2020-03" db="EMBL/GenBank/DDBJ databases">
        <authorList>
            <person name="Weist P."/>
        </authorList>
    </citation>
    <scope>NUCLEOTIDE SEQUENCE</scope>
</reference>
<dbReference type="AlphaFoldDB" id="A0A9N7ZB16"/>
<keyword evidence="3" id="KW-1185">Reference proteome</keyword>
<feature type="chain" id="PRO_5040179338" description="Secreted protein" evidence="1">
    <location>
        <begin position="24"/>
        <end position="139"/>
    </location>
</feature>
<comment type="caution">
    <text evidence="2">The sequence shown here is derived from an EMBL/GenBank/DDBJ whole genome shotgun (WGS) entry which is preliminary data.</text>
</comment>